<evidence type="ECO:0000256" key="5">
    <source>
        <dbReference type="ARBA" id="ARBA00022519"/>
    </source>
</evidence>
<feature type="transmembrane region" description="Helical" evidence="9">
    <location>
        <begin position="107"/>
        <end position="131"/>
    </location>
</feature>
<dbReference type="KEGG" id="pib:BBD41_16925"/>
<evidence type="ECO:0000256" key="9">
    <source>
        <dbReference type="RuleBase" id="RU361157"/>
    </source>
</evidence>
<comment type="similarity">
    <text evidence="2 9">Belongs to the ABC-2 integral membrane protein family.</text>
</comment>
<accession>A0A1B2E2B1</accession>
<dbReference type="PRINTS" id="PR00164">
    <property type="entry name" value="ABC2TRNSPORT"/>
</dbReference>
<sequence>MIRYWENFKKYRFLLRELVINDIKLRYRRSVLGVIWSVLHPLLMMVVLTLVFSNLFKSDIENFPVYVFTGRLVWDLFYQSTISSMSSITANASLIKKVYIPKYIFPLARCLSSLVNTLFSLVALFLVMIVVDVKITPVMLLLPLAIFYIFLFTTGIALFLSSYTVFFRDLNYLYEVFTTAWMYFTPIFYPPTVLPEKFQFIFQINPLYYMVDYFREIVMFATFPSMRHNLLCFGIGLVAFLIGFYTFYRKQDKFILHV</sequence>
<dbReference type="GO" id="GO:0140359">
    <property type="term" value="F:ABC-type transporter activity"/>
    <property type="evidence" value="ECO:0007669"/>
    <property type="project" value="InterPro"/>
</dbReference>
<comment type="subcellular location">
    <subcellularLocation>
        <location evidence="1">Cell inner membrane</location>
        <topology evidence="1">Multi-pass membrane protein</topology>
    </subcellularLocation>
    <subcellularLocation>
        <location evidence="9">Cell membrane</location>
        <topology evidence="9">Multi-pass membrane protein</topology>
    </subcellularLocation>
</comment>
<evidence type="ECO:0000256" key="2">
    <source>
        <dbReference type="ARBA" id="ARBA00007783"/>
    </source>
</evidence>
<dbReference type="Pfam" id="PF01061">
    <property type="entry name" value="ABC2_membrane"/>
    <property type="match status" value="1"/>
</dbReference>
<organism evidence="11">
    <name type="scientific">Paenibacillus ihbetae</name>
    <dbReference type="NCBI Taxonomy" id="1870820"/>
    <lineage>
        <taxon>Bacteria</taxon>
        <taxon>Bacillati</taxon>
        <taxon>Bacillota</taxon>
        <taxon>Bacilli</taxon>
        <taxon>Bacillales</taxon>
        <taxon>Paenibacillaceae</taxon>
        <taxon>Paenibacillus</taxon>
    </lineage>
</organism>
<feature type="domain" description="ABC transmembrane type-2" evidence="10">
    <location>
        <begin position="32"/>
        <end position="250"/>
    </location>
</feature>
<feature type="transmembrane region" description="Helical" evidence="9">
    <location>
        <begin position="228"/>
        <end position="248"/>
    </location>
</feature>
<evidence type="ECO:0000313" key="11">
    <source>
        <dbReference type="EMBL" id="ANY74130.1"/>
    </source>
</evidence>
<feature type="transmembrane region" description="Helical" evidence="9">
    <location>
        <begin position="137"/>
        <end position="160"/>
    </location>
</feature>
<dbReference type="GO" id="GO:0043190">
    <property type="term" value="C:ATP-binding cassette (ABC) transporter complex"/>
    <property type="evidence" value="ECO:0007669"/>
    <property type="project" value="InterPro"/>
</dbReference>
<dbReference type="RefSeq" id="WP_099478307.1">
    <property type="nucleotide sequence ID" value="NZ_CP016809.1"/>
</dbReference>
<name>A0A1B2E2B1_9BACL</name>
<dbReference type="InterPro" id="IPR047817">
    <property type="entry name" value="ABC2_TM_bact-type"/>
</dbReference>
<feature type="transmembrane region" description="Helical" evidence="9">
    <location>
        <begin position="76"/>
        <end position="95"/>
    </location>
</feature>
<proteinExistence type="inferred from homology"/>
<protein>
    <recommendedName>
        <fullName evidence="9">Transport permease protein</fullName>
    </recommendedName>
</protein>
<dbReference type="PANTHER" id="PTHR30413">
    <property type="entry name" value="INNER MEMBRANE TRANSPORT PERMEASE"/>
    <property type="match status" value="1"/>
</dbReference>
<evidence type="ECO:0000256" key="1">
    <source>
        <dbReference type="ARBA" id="ARBA00004429"/>
    </source>
</evidence>
<evidence type="ECO:0000256" key="6">
    <source>
        <dbReference type="ARBA" id="ARBA00022692"/>
    </source>
</evidence>
<evidence type="ECO:0000256" key="3">
    <source>
        <dbReference type="ARBA" id="ARBA00022448"/>
    </source>
</evidence>
<reference evidence="11" key="1">
    <citation type="submission" date="2016-08" db="EMBL/GenBank/DDBJ databases">
        <title>Complete Genome Seqeunce of Paenibacillus sp. nov. IHBB 9852 from high altitute lake of Indian trans-Himalayas.</title>
        <authorList>
            <person name="Kiran S."/>
            <person name="Swarnkar M.K."/>
            <person name="Rana A."/>
            <person name="Tewari R."/>
            <person name="Gulati A."/>
        </authorList>
    </citation>
    <scope>NUCLEOTIDE SEQUENCE [LARGE SCALE GENOMIC DNA]</scope>
    <source>
        <strain evidence="11">IHBB 9852</strain>
    </source>
</reference>
<dbReference type="InterPro" id="IPR013525">
    <property type="entry name" value="ABC2_TM"/>
</dbReference>
<evidence type="ECO:0000256" key="4">
    <source>
        <dbReference type="ARBA" id="ARBA00022475"/>
    </source>
</evidence>
<keyword evidence="4 9" id="KW-1003">Cell membrane</keyword>
<evidence type="ECO:0000256" key="8">
    <source>
        <dbReference type="ARBA" id="ARBA00023136"/>
    </source>
</evidence>
<feature type="transmembrane region" description="Helical" evidence="9">
    <location>
        <begin position="31"/>
        <end position="56"/>
    </location>
</feature>
<gene>
    <name evidence="11" type="ORF">BBD41_16925</name>
</gene>
<keyword evidence="6 9" id="KW-0812">Transmembrane</keyword>
<evidence type="ECO:0000259" key="10">
    <source>
        <dbReference type="PROSITE" id="PS51012"/>
    </source>
</evidence>
<keyword evidence="5" id="KW-0997">Cell inner membrane</keyword>
<keyword evidence="7 9" id="KW-1133">Transmembrane helix</keyword>
<dbReference type="EMBL" id="CP016809">
    <property type="protein sequence ID" value="ANY74130.1"/>
    <property type="molecule type" value="Genomic_DNA"/>
</dbReference>
<dbReference type="PROSITE" id="PS51012">
    <property type="entry name" value="ABC_TM2"/>
    <property type="match status" value="1"/>
</dbReference>
<dbReference type="PANTHER" id="PTHR30413:SF8">
    <property type="entry name" value="TRANSPORT PERMEASE PROTEIN"/>
    <property type="match status" value="1"/>
</dbReference>
<dbReference type="GO" id="GO:0015920">
    <property type="term" value="P:lipopolysaccharide transport"/>
    <property type="evidence" value="ECO:0007669"/>
    <property type="project" value="TreeGrafter"/>
</dbReference>
<feature type="transmembrane region" description="Helical" evidence="9">
    <location>
        <begin position="172"/>
        <end position="189"/>
    </location>
</feature>
<evidence type="ECO:0000256" key="7">
    <source>
        <dbReference type="ARBA" id="ARBA00022989"/>
    </source>
</evidence>
<keyword evidence="3 9" id="KW-0813">Transport</keyword>
<dbReference type="InterPro" id="IPR000412">
    <property type="entry name" value="ABC_2_transport"/>
</dbReference>
<keyword evidence="8 9" id="KW-0472">Membrane</keyword>
<dbReference type="AlphaFoldDB" id="A0A1B2E2B1"/>